<keyword evidence="2" id="KW-1185">Reference proteome</keyword>
<name>A0A0C4WK30_9GAMM</name>
<evidence type="ECO:0000313" key="2">
    <source>
        <dbReference type="Proteomes" id="UP000068210"/>
    </source>
</evidence>
<dbReference type="InterPro" id="IPR014054">
    <property type="entry name" value="Phage_regulatory_Rha"/>
</dbReference>
<accession>A0A0C4WK30</accession>
<dbReference type="HOGENOM" id="CLU_1238119_0_0_6"/>
<evidence type="ECO:0000313" key="1">
    <source>
        <dbReference type="EMBL" id="AJE20336.1"/>
    </source>
</evidence>
<sequence>MSNAITLIQFKGEARADSRLLAKQLGNQHKNSMDLIERYAAKFKRFGHLPFQTEVGKRVQGGGKAERYALLNEDQCYFLLSLSRNTDIVVDLKADLIAAFREARDRSSVTDAQYLPLYHAMHDEVAALARRAKECGSDTPERMFHINANKALNAVMGIASGERGTLTIEQRLLLTTLQAVWRNHLHASLERGDDHHEAFRKAKAAVLTYMTGVGALLLGGRAA</sequence>
<organism evidence="1 2">
    <name type="scientific">Azotobacter chroococcum NCIMB 8003</name>
    <dbReference type="NCBI Taxonomy" id="1328314"/>
    <lineage>
        <taxon>Bacteria</taxon>
        <taxon>Pseudomonadati</taxon>
        <taxon>Pseudomonadota</taxon>
        <taxon>Gammaproteobacteria</taxon>
        <taxon>Pseudomonadales</taxon>
        <taxon>Pseudomonadaceae</taxon>
        <taxon>Azotobacter</taxon>
    </lineage>
</organism>
<dbReference type="Pfam" id="PF09669">
    <property type="entry name" value="Phage_pRha"/>
    <property type="match status" value="1"/>
</dbReference>
<dbReference type="KEGG" id="acx:Achr_8500"/>
<protein>
    <submittedName>
        <fullName evidence="1">Phage regulatory protein Rha (Phage_pRha)</fullName>
    </submittedName>
</protein>
<dbReference type="STRING" id="1328314.Achr_8500"/>
<dbReference type="RefSeq" id="WP_039802159.1">
    <property type="nucleotide sequence ID" value="NZ_CP010415.1"/>
</dbReference>
<proteinExistence type="predicted"/>
<dbReference type="Proteomes" id="UP000068210">
    <property type="component" value="Chromosome"/>
</dbReference>
<reference evidence="1 2" key="1">
    <citation type="journal article" date="2015" name="PLoS ONE">
        <title>Azotobacter Genomes: The Genome of Azotobacter chroococcum NCIMB 8003 (ATCC 4412).</title>
        <authorList>
            <person name="Robson R.L."/>
            <person name="Jones R."/>
            <person name="Robson R.M."/>
            <person name="Schwartz A."/>
            <person name="Richardson T.H."/>
        </authorList>
    </citation>
    <scope>NUCLEOTIDE SEQUENCE [LARGE SCALE GENOMIC DNA]</scope>
    <source>
        <strain evidence="1 2">NCIMB 8003</strain>
    </source>
</reference>
<gene>
    <name evidence="1" type="ORF">Achr_8500</name>
</gene>
<dbReference type="EMBL" id="CP010415">
    <property type="protein sequence ID" value="AJE20336.1"/>
    <property type="molecule type" value="Genomic_DNA"/>
</dbReference>
<dbReference type="AlphaFoldDB" id="A0A0C4WK30"/>